<evidence type="ECO:0000313" key="2">
    <source>
        <dbReference type="EMBL" id="MBC8207949.1"/>
    </source>
</evidence>
<dbReference type="InterPro" id="IPR036237">
    <property type="entry name" value="Xyl_isomerase-like_sf"/>
</dbReference>
<dbReference type="PANTHER" id="PTHR12110:SF53">
    <property type="entry name" value="BLR5974 PROTEIN"/>
    <property type="match status" value="1"/>
</dbReference>
<accession>A0A8J6N9V6</accession>
<evidence type="ECO:0000313" key="3">
    <source>
        <dbReference type="Proteomes" id="UP000599024"/>
    </source>
</evidence>
<feature type="domain" description="Xylose isomerase-like TIM barrel" evidence="1">
    <location>
        <begin position="45"/>
        <end position="258"/>
    </location>
</feature>
<sequence length="269" mass="31509">MINSSQQAIRKLCFVNAPWQELKDTYLDFFIKERLQPEISLEGRHLYDESPDTFKYVADRLHDHDLPCTFHAPFFDLAPGALDPVILEASREKLRRAFQLIPLFRPRSIVCHLQFEENKQGYKYEQWRAAALATWQELIEIAAIHNTPVMLENTYEHNPAAHEDILGRLNHPQAQFCLDVGHLMSFAQSPWQEWLPRLSPWLGQLHLHDNHGKSDEHLAPGRGHFDFSGLFSFLRKNQLRPLVTLEPHSEDDLWAALDYLERTKILEDW</sequence>
<dbReference type="SUPFAM" id="SSF51658">
    <property type="entry name" value="Xylose isomerase-like"/>
    <property type="match status" value="1"/>
</dbReference>
<dbReference type="EMBL" id="JACNLK010000024">
    <property type="protein sequence ID" value="MBC8207949.1"/>
    <property type="molecule type" value="Genomic_DNA"/>
</dbReference>
<organism evidence="2 3">
    <name type="scientific">Candidatus Desulfatifera sulfidica</name>
    <dbReference type="NCBI Taxonomy" id="2841691"/>
    <lineage>
        <taxon>Bacteria</taxon>
        <taxon>Pseudomonadati</taxon>
        <taxon>Thermodesulfobacteriota</taxon>
        <taxon>Desulfobulbia</taxon>
        <taxon>Desulfobulbales</taxon>
        <taxon>Desulfobulbaceae</taxon>
        <taxon>Candidatus Desulfatifera</taxon>
    </lineage>
</organism>
<dbReference type="PANTHER" id="PTHR12110">
    <property type="entry name" value="HYDROXYPYRUVATE ISOMERASE"/>
    <property type="match status" value="1"/>
</dbReference>
<dbReference type="Gene3D" id="3.20.20.150">
    <property type="entry name" value="Divalent-metal-dependent TIM barrel enzymes"/>
    <property type="match status" value="1"/>
</dbReference>
<protein>
    <submittedName>
        <fullName evidence="2">Sugar phosphate isomerase/epimerase</fullName>
    </submittedName>
</protein>
<gene>
    <name evidence="2" type="ORF">H8E79_02130</name>
</gene>
<dbReference type="InterPro" id="IPR050312">
    <property type="entry name" value="IolE/XylAMocC-like"/>
</dbReference>
<dbReference type="AlphaFoldDB" id="A0A8J6N9V6"/>
<dbReference type="Pfam" id="PF01261">
    <property type="entry name" value="AP_endonuc_2"/>
    <property type="match status" value="1"/>
</dbReference>
<name>A0A8J6N9V6_9BACT</name>
<comment type="caution">
    <text evidence="2">The sequence shown here is derived from an EMBL/GenBank/DDBJ whole genome shotgun (WGS) entry which is preliminary data.</text>
</comment>
<dbReference type="Proteomes" id="UP000599024">
    <property type="component" value="Unassembled WGS sequence"/>
</dbReference>
<reference evidence="2 3" key="1">
    <citation type="submission" date="2020-08" db="EMBL/GenBank/DDBJ databases">
        <title>Bridging the membrane lipid divide: bacteria of the FCB group superphylum have the potential to synthesize archaeal ether lipids.</title>
        <authorList>
            <person name="Villanueva L."/>
            <person name="Von Meijenfeldt F.A.B."/>
            <person name="Westbye A.B."/>
            <person name="Yadav S."/>
            <person name="Hopmans E.C."/>
            <person name="Dutilh B.E."/>
            <person name="Sinninghe Damste J.S."/>
        </authorList>
    </citation>
    <scope>NUCLEOTIDE SEQUENCE [LARGE SCALE GENOMIC DNA]</scope>
    <source>
        <strain evidence="2">NIOZ-UU81</strain>
    </source>
</reference>
<dbReference type="GO" id="GO:0016853">
    <property type="term" value="F:isomerase activity"/>
    <property type="evidence" value="ECO:0007669"/>
    <property type="project" value="UniProtKB-KW"/>
</dbReference>
<proteinExistence type="predicted"/>
<dbReference type="InterPro" id="IPR013022">
    <property type="entry name" value="Xyl_isomerase-like_TIM-brl"/>
</dbReference>
<keyword evidence="2" id="KW-0413">Isomerase</keyword>
<evidence type="ECO:0000259" key="1">
    <source>
        <dbReference type="Pfam" id="PF01261"/>
    </source>
</evidence>